<reference evidence="2 3" key="1">
    <citation type="journal article" date="2005" name="DNA Res.">
        <title>Complete genome sequence of the facultative anaerobic magnetotactic bacterium Magnetospirillum sp. strain AMB-1.</title>
        <authorList>
            <person name="Matsunaga T."/>
            <person name="Okamura Y."/>
            <person name="Fukuda Y."/>
            <person name="Wahyudi A.T."/>
            <person name="Murase Y."/>
            <person name="Takeyama H."/>
        </authorList>
    </citation>
    <scope>NUCLEOTIDE SEQUENCE [LARGE SCALE GENOMIC DNA]</scope>
    <source>
        <strain evidence="3">ATCC 700264 / AMB-1</strain>
    </source>
</reference>
<gene>
    <name evidence="2" type="ordered locus">amb3609</name>
</gene>
<name>Q2W162_PARM1</name>
<dbReference type="KEGG" id="mag:amb3609"/>
<feature type="region of interest" description="Disordered" evidence="1">
    <location>
        <begin position="71"/>
        <end position="94"/>
    </location>
</feature>
<accession>Q2W162</accession>
<sequence length="94" mass="10434">MLPEEAAMTLLTQDCHFRLVSDTGQELIDADDSDALICFTRQILACPRLRDCEFGDYCTILAASLLSEHGRAPHETGRTATTVQASMREPSFQE</sequence>
<dbReference type="STRING" id="342108.amb3609"/>
<dbReference type="Proteomes" id="UP000007058">
    <property type="component" value="Chromosome"/>
</dbReference>
<dbReference type="HOGENOM" id="CLU_2382715_0_0_5"/>
<evidence type="ECO:0000313" key="2">
    <source>
        <dbReference type="EMBL" id="BAE52413.1"/>
    </source>
</evidence>
<protein>
    <submittedName>
        <fullName evidence="2">Uncharacterized protein</fullName>
    </submittedName>
</protein>
<proteinExistence type="predicted"/>
<evidence type="ECO:0000313" key="3">
    <source>
        <dbReference type="Proteomes" id="UP000007058"/>
    </source>
</evidence>
<keyword evidence="3" id="KW-1185">Reference proteome</keyword>
<evidence type="ECO:0000256" key="1">
    <source>
        <dbReference type="SAM" id="MobiDB-lite"/>
    </source>
</evidence>
<organism evidence="2 3">
    <name type="scientific">Paramagnetospirillum magneticum (strain ATCC 700264 / AMB-1)</name>
    <name type="common">Magnetospirillum magneticum</name>
    <dbReference type="NCBI Taxonomy" id="342108"/>
    <lineage>
        <taxon>Bacteria</taxon>
        <taxon>Pseudomonadati</taxon>
        <taxon>Pseudomonadota</taxon>
        <taxon>Alphaproteobacteria</taxon>
        <taxon>Rhodospirillales</taxon>
        <taxon>Magnetospirillaceae</taxon>
        <taxon>Paramagnetospirillum</taxon>
    </lineage>
</organism>
<dbReference type="EMBL" id="AP007255">
    <property type="protein sequence ID" value="BAE52413.1"/>
    <property type="molecule type" value="Genomic_DNA"/>
</dbReference>
<dbReference type="AlphaFoldDB" id="Q2W162"/>